<keyword evidence="1" id="KW-1133">Transmembrane helix</keyword>
<keyword evidence="3" id="KW-1185">Reference proteome</keyword>
<feature type="transmembrane region" description="Helical" evidence="1">
    <location>
        <begin position="124"/>
        <end position="143"/>
    </location>
</feature>
<evidence type="ECO:0000313" key="2">
    <source>
        <dbReference type="EMBL" id="UEL46535.1"/>
    </source>
</evidence>
<feature type="transmembrane region" description="Helical" evidence="1">
    <location>
        <begin position="93"/>
        <end position="112"/>
    </location>
</feature>
<evidence type="ECO:0000256" key="1">
    <source>
        <dbReference type="SAM" id="Phobius"/>
    </source>
</evidence>
<dbReference type="EMBL" id="CP081135">
    <property type="protein sequence ID" value="UEL46535.1"/>
    <property type="molecule type" value="Genomic_DNA"/>
</dbReference>
<keyword evidence="1" id="KW-0812">Transmembrane</keyword>
<gene>
    <name evidence="2" type="ORF">JW646_12910</name>
</gene>
<dbReference type="Proteomes" id="UP001198983">
    <property type="component" value="Chromosome"/>
</dbReference>
<accession>A0AAX2ZDV5</accession>
<dbReference type="Pfam" id="PF11188">
    <property type="entry name" value="DUF2975"/>
    <property type="match status" value="1"/>
</dbReference>
<dbReference type="KEGG" id="tem:JW646_12910"/>
<reference evidence="2 3" key="1">
    <citation type="journal article" date="2023" name="Int. J. Syst. Evol. Microbiol.">
        <title>Terrisporobacter hibernicus sp. nov., isolated from bovine faeces in Northern Ireland.</title>
        <authorList>
            <person name="Mitchell M."/>
            <person name="Nguyen S.V."/>
            <person name="Connor M."/>
            <person name="Fairley D.J."/>
            <person name="Donoghue O."/>
            <person name="Marshall H."/>
            <person name="Koolman L."/>
            <person name="McMullan G."/>
            <person name="Schaffer K.E."/>
            <person name="McGrath J.W."/>
            <person name="Fanning S."/>
        </authorList>
    </citation>
    <scope>NUCLEOTIDE SEQUENCE [LARGE SCALE GENOMIC DNA]</scope>
    <source>
        <strain evidence="2 3">MCA3</strain>
    </source>
</reference>
<protein>
    <submittedName>
        <fullName evidence="2">DUF2975 domain-containing protein</fullName>
    </submittedName>
</protein>
<dbReference type="RefSeq" id="WP_228415388.1">
    <property type="nucleotide sequence ID" value="NZ_CP081135.1"/>
</dbReference>
<evidence type="ECO:0000313" key="3">
    <source>
        <dbReference type="Proteomes" id="UP001198983"/>
    </source>
</evidence>
<name>A0AAX2ZDV5_9FIRM</name>
<organism evidence="2 3">
    <name type="scientific">Terrisporobacter hibernicus</name>
    <dbReference type="NCBI Taxonomy" id="2813371"/>
    <lineage>
        <taxon>Bacteria</taxon>
        <taxon>Bacillati</taxon>
        <taxon>Bacillota</taxon>
        <taxon>Clostridia</taxon>
        <taxon>Peptostreptococcales</taxon>
        <taxon>Peptostreptococcaceae</taxon>
        <taxon>Terrisporobacter</taxon>
    </lineage>
</organism>
<proteinExistence type="predicted"/>
<sequence length="160" mass="17626">MFKNSMKTKGVLSTTLIILFFVLGIILIIGVILGIPYIINNIGDRTKILNAIGGFIIGITYFIMVALLSDIVSSSRVNIFVKSNVYKFRKIGYLLLINLVIHYAIGTIYGVSGMRFVDLAPGVFITPGICVYFISGLLCFVIADAFDQAITIKEENEFTV</sequence>
<keyword evidence="1" id="KW-0472">Membrane</keyword>
<feature type="transmembrane region" description="Helical" evidence="1">
    <location>
        <begin position="12"/>
        <end position="39"/>
    </location>
</feature>
<dbReference type="AlphaFoldDB" id="A0AAX2ZDV5"/>
<feature type="transmembrane region" description="Helical" evidence="1">
    <location>
        <begin position="51"/>
        <end position="72"/>
    </location>
</feature>
<dbReference type="InterPro" id="IPR021354">
    <property type="entry name" value="DUF2975"/>
</dbReference>